<dbReference type="Pfam" id="PF15245">
    <property type="entry name" value="VGLL4"/>
    <property type="match status" value="1"/>
</dbReference>
<evidence type="ECO:0000313" key="4">
    <source>
        <dbReference type="EMBL" id="RWS07810.1"/>
    </source>
</evidence>
<keyword evidence="6" id="KW-1185">Reference proteome</keyword>
<feature type="compositionally biased region" description="Basic and acidic residues" evidence="1">
    <location>
        <begin position="272"/>
        <end position="287"/>
    </location>
</feature>
<dbReference type="EMBL" id="NCKU01007743">
    <property type="protein sequence ID" value="RWS02421.1"/>
    <property type="molecule type" value="Genomic_DNA"/>
</dbReference>
<dbReference type="OrthoDB" id="10040691at2759"/>
<comment type="caution">
    <text evidence="2">The sequence shown here is derived from an EMBL/GenBank/DDBJ whole genome shotgun (WGS) entry which is preliminary data.</text>
</comment>
<reference evidence="2 6" key="1">
    <citation type="journal article" date="2018" name="Gigascience">
        <title>Genomes of trombidid mites reveal novel predicted allergens and laterally-transferred genes associated with secondary metabolism.</title>
        <authorList>
            <person name="Dong X."/>
            <person name="Chaisiri K."/>
            <person name="Xia D."/>
            <person name="Armstrong S.D."/>
            <person name="Fang Y."/>
            <person name="Donnelly M.J."/>
            <person name="Kadowaki T."/>
            <person name="McGarry J.W."/>
            <person name="Darby A.C."/>
            <person name="Makepeace B.L."/>
        </authorList>
    </citation>
    <scope>NUCLEOTIDE SEQUENCE [LARGE SCALE GENOMIC DNA]</scope>
    <source>
        <strain evidence="2">UoL-WK</strain>
    </source>
</reference>
<dbReference type="SMART" id="SM00711">
    <property type="entry name" value="TDU"/>
    <property type="match status" value="2"/>
</dbReference>
<dbReference type="EMBL" id="NCKU01003279">
    <property type="protein sequence ID" value="RWS07835.1"/>
    <property type="molecule type" value="Genomic_DNA"/>
</dbReference>
<proteinExistence type="predicted"/>
<dbReference type="GO" id="GO:0045892">
    <property type="term" value="P:negative regulation of DNA-templated transcription"/>
    <property type="evidence" value="ECO:0007669"/>
    <property type="project" value="TreeGrafter"/>
</dbReference>
<dbReference type="InterPro" id="IPR006627">
    <property type="entry name" value="TDU_repeat"/>
</dbReference>
<dbReference type="InterPro" id="IPR028184">
    <property type="entry name" value="VGLL4"/>
</dbReference>
<dbReference type="AlphaFoldDB" id="A0A3S3Q2W1"/>
<dbReference type="GO" id="GO:0001223">
    <property type="term" value="F:transcription coactivator binding"/>
    <property type="evidence" value="ECO:0007669"/>
    <property type="project" value="TreeGrafter"/>
</dbReference>
<dbReference type="EMBL" id="NCKU01004403">
    <property type="protein sequence ID" value="RWS05978.1"/>
    <property type="molecule type" value="Genomic_DNA"/>
</dbReference>
<evidence type="ECO:0008006" key="7">
    <source>
        <dbReference type="Google" id="ProtNLM"/>
    </source>
</evidence>
<evidence type="ECO:0000313" key="6">
    <source>
        <dbReference type="Proteomes" id="UP000285301"/>
    </source>
</evidence>
<reference evidence="2" key="2">
    <citation type="submission" date="2018-11" db="EMBL/GenBank/DDBJ databases">
        <title>Trombidioid mite genomics.</title>
        <authorList>
            <person name="Dong X."/>
        </authorList>
    </citation>
    <scope>NUCLEOTIDE SEQUENCE</scope>
    <source>
        <strain evidence="2">UoL-WK</strain>
    </source>
</reference>
<evidence type="ECO:0000256" key="1">
    <source>
        <dbReference type="SAM" id="MobiDB-lite"/>
    </source>
</evidence>
<dbReference type="STRING" id="1965070.A0A3S3Q2W1"/>
<evidence type="ECO:0000313" key="2">
    <source>
        <dbReference type="EMBL" id="RWS02421.1"/>
    </source>
</evidence>
<evidence type="ECO:0000313" key="5">
    <source>
        <dbReference type="EMBL" id="RWS07835.1"/>
    </source>
</evidence>
<evidence type="ECO:0000313" key="3">
    <source>
        <dbReference type="EMBL" id="RWS05978.1"/>
    </source>
</evidence>
<accession>A0A3S3Q2W1</accession>
<feature type="region of interest" description="Disordered" evidence="1">
    <location>
        <begin position="272"/>
        <end position="296"/>
    </location>
</feature>
<feature type="compositionally biased region" description="Polar residues" evidence="1">
    <location>
        <begin position="133"/>
        <end position="156"/>
    </location>
</feature>
<gene>
    <name evidence="4" type="ORF">B4U79_04392</name>
    <name evidence="3" type="ORF">B4U79_06068</name>
    <name evidence="2" type="ORF">B4U79_07308</name>
    <name evidence="5" type="ORF">B4U79_08207</name>
</gene>
<dbReference type="PANTHER" id="PTHR17604">
    <property type="entry name" value="TRANSCRIPTION COFACTOR VESTIGIAL-LIKE PROTEIN 4"/>
    <property type="match status" value="1"/>
</dbReference>
<feature type="region of interest" description="Disordered" evidence="1">
    <location>
        <begin position="104"/>
        <end position="156"/>
    </location>
</feature>
<dbReference type="Proteomes" id="UP000285301">
    <property type="component" value="Unassembled WGS sequence"/>
</dbReference>
<dbReference type="EMBL" id="NCKU01003294">
    <property type="protein sequence ID" value="RWS07810.1"/>
    <property type="molecule type" value="Genomic_DNA"/>
</dbReference>
<dbReference type="PANTHER" id="PTHR17604:SF7">
    <property type="entry name" value="TONDU-DOMAIN-CONTAINING GROWTH INHIBITOR, ISOFORM A"/>
    <property type="match status" value="1"/>
</dbReference>
<sequence>MKRSKDRRELAHSSSFRLRRSISPHLIDERSNPESFEAFQRLNSPLNVNYAKPMDAQSAYPILLNVCRRERSSSSCSFAYRGSPYEINCPNGEVHLIRRNSDPNSARHLIYPSDNCEEEQPLDMTKKSRTSSDSESQSLPRSEVSTPETTNNLQQMRPSVITCAPSLRPKLTVSPNCQSCNLSNDMEKCSTTNKESVQFSDHNCNAEVGQRKQILTGACDPDIDEHFRRSLGKDYSEIFMNNNNNANNTPSASMSVDDHFAKALGDTWRKLQEKDKEVSSEKGDANKTQRISTKNY</sequence>
<name>A0A3S3Q2W1_9ACAR</name>
<organism evidence="2 6">
    <name type="scientific">Dinothrombium tinctorium</name>
    <dbReference type="NCBI Taxonomy" id="1965070"/>
    <lineage>
        <taxon>Eukaryota</taxon>
        <taxon>Metazoa</taxon>
        <taxon>Ecdysozoa</taxon>
        <taxon>Arthropoda</taxon>
        <taxon>Chelicerata</taxon>
        <taxon>Arachnida</taxon>
        <taxon>Acari</taxon>
        <taxon>Acariformes</taxon>
        <taxon>Trombidiformes</taxon>
        <taxon>Prostigmata</taxon>
        <taxon>Anystina</taxon>
        <taxon>Parasitengona</taxon>
        <taxon>Trombidioidea</taxon>
        <taxon>Trombidiidae</taxon>
        <taxon>Dinothrombium</taxon>
    </lineage>
</organism>
<protein>
    <recommendedName>
        <fullName evidence="7">Transcription cofactor vestigial-like protein 4</fullName>
    </recommendedName>
</protein>